<dbReference type="Proteomes" id="UP001243846">
    <property type="component" value="Unassembled WGS sequence"/>
</dbReference>
<accession>A0ABT8D6V8</accession>
<proteinExistence type="predicted"/>
<organism evidence="1 2">
    <name type="scientific">Paracoccus cavernae</name>
    <dbReference type="NCBI Taxonomy" id="1571207"/>
    <lineage>
        <taxon>Bacteria</taxon>
        <taxon>Pseudomonadati</taxon>
        <taxon>Pseudomonadota</taxon>
        <taxon>Alphaproteobacteria</taxon>
        <taxon>Rhodobacterales</taxon>
        <taxon>Paracoccaceae</taxon>
        <taxon>Paracoccus</taxon>
    </lineage>
</organism>
<dbReference type="InterPro" id="IPR036590">
    <property type="entry name" value="SRAP-like"/>
</dbReference>
<dbReference type="SUPFAM" id="SSF143081">
    <property type="entry name" value="BB1717-like"/>
    <property type="match status" value="1"/>
</dbReference>
<keyword evidence="2" id="KW-1185">Reference proteome</keyword>
<dbReference type="EMBL" id="JAUFRC010000001">
    <property type="protein sequence ID" value="MDN3712106.1"/>
    <property type="molecule type" value="Genomic_DNA"/>
</dbReference>
<evidence type="ECO:0000313" key="2">
    <source>
        <dbReference type="Proteomes" id="UP001243846"/>
    </source>
</evidence>
<protein>
    <recommendedName>
        <fullName evidence="3">SOS response-associated peptidase</fullName>
    </recommendedName>
</protein>
<comment type="caution">
    <text evidence="1">The sequence shown here is derived from an EMBL/GenBank/DDBJ whole genome shotgun (WGS) entry which is preliminary data.</text>
</comment>
<reference evidence="2" key="1">
    <citation type="journal article" date="2019" name="Int. J. Syst. Evol. Microbiol.">
        <title>The Global Catalogue of Microorganisms (GCM) 10K type strain sequencing project: providing services to taxonomists for standard genome sequencing and annotation.</title>
        <authorList>
            <consortium name="The Broad Institute Genomics Platform"/>
            <consortium name="The Broad Institute Genome Sequencing Center for Infectious Disease"/>
            <person name="Wu L."/>
            <person name="Ma J."/>
        </authorList>
    </citation>
    <scope>NUCLEOTIDE SEQUENCE [LARGE SCALE GENOMIC DNA]</scope>
    <source>
        <strain evidence="2">CECT 8482</strain>
    </source>
</reference>
<name>A0ABT8D6V8_9RHOB</name>
<sequence length="69" mass="7704">MRKVKDGETTDDLFGFLTCPPNAEVGAIHSKAMPVILTEPDEWAAWLSLPWDQAKVLQRPLRDGALRTV</sequence>
<dbReference type="Gene3D" id="3.90.1680.20">
    <property type="match status" value="1"/>
</dbReference>
<gene>
    <name evidence="1" type="ORF">QWZ10_10445</name>
</gene>
<evidence type="ECO:0008006" key="3">
    <source>
        <dbReference type="Google" id="ProtNLM"/>
    </source>
</evidence>
<dbReference type="RefSeq" id="WP_377787191.1">
    <property type="nucleotide sequence ID" value="NZ_JBHUOC010000001.1"/>
</dbReference>
<evidence type="ECO:0000313" key="1">
    <source>
        <dbReference type="EMBL" id="MDN3712106.1"/>
    </source>
</evidence>